<dbReference type="InParanoid" id="K3X8T5"/>
<reference evidence="4" key="2">
    <citation type="submission" date="2010-04" db="EMBL/GenBank/DDBJ databases">
        <authorList>
            <person name="Buell R."/>
            <person name="Hamilton J."/>
            <person name="Hostetler J."/>
        </authorList>
    </citation>
    <scope>NUCLEOTIDE SEQUENCE [LARGE SCALE GENOMIC DNA]</scope>
    <source>
        <strain evidence="4">DAOM:BR144</strain>
    </source>
</reference>
<keyword evidence="4" id="KW-1185">Reference proteome</keyword>
<evidence type="ECO:0000256" key="1">
    <source>
        <dbReference type="SAM" id="Coils"/>
    </source>
</evidence>
<dbReference type="eggNOG" id="ENOG502QWE8">
    <property type="taxonomic scope" value="Eukaryota"/>
</dbReference>
<dbReference type="VEuPathDB" id="FungiDB:PYU1_G013605"/>
<dbReference type="HOGENOM" id="CLU_398759_0_0_1"/>
<dbReference type="InterPro" id="IPR000048">
    <property type="entry name" value="IQ_motif_EF-hand-BS"/>
</dbReference>
<accession>K3X8T5</accession>
<protein>
    <submittedName>
        <fullName evidence="3">Uncharacterized protein</fullName>
    </submittedName>
</protein>
<dbReference type="OMA" id="WERECRF"/>
<feature type="coiled-coil region" evidence="1">
    <location>
        <begin position="433"/>
        <end position="482"/>
    </location>
</feature>
<reference evidence="4" key="1">
    <citation type="journal article" date="2010" name="Genome Biol.">
        <title>Genome sequence of the necrotrophic plant pathogen Pythium ultimum reveals original pathogenicity mechanisms and effector repertoire.</title>
        <authorList>
            <person name="Levesque C.A."/>
            <person name="Brouwer H."/>
            <person name="Cano L."/>
            <person name="Hamilton J.P."/>
            <person name="Holt C."/>
            <person name="Huitema E."/>
            <person name="Raffaele S."/>
            <person name="Robideau G.P."/>
            <person name="Thines M."/>
            <person name="Win J."/>
            <person name="Zerillo M.M."/>
            <person name="Beakes G.W."/>
            <person name="Boore J.L."/>
            <person name="Busam D."/>
            <person name="Dumas B."/>
            <person name="Ferriera S."/>
            <person name="Fuerstenberg S.I."/>
            <person name="Gachon C.M."/>
            <person name="Gaulin E."/>
            <person name="Govers F."/>
            <person name="Grenville-Briggs L."/>
            <person name="Horner N."/>
            <person name="Hostetler J."/>
            <person name="Jiang R.H."/>
            <person name="Johnson J."/>
            <person name="Krajaejun T."/>
            <person name="Lin H."/>
            <person name="Meijer H.J."/>
            <person name="Moore B."/>
            <person name="Morris P."/>
            <person name="Phuntmart V."/>
            <person name="Puiu D."/>
            <person name="Shetty J."/>
            <person name="Stajich J.E."/>
            <person name="Tripathy S."/>
            <person name="Wawra S."/>
            <person name="van West P."/>
            <person name="Whitty B.R."/>
            <person name="Coutinho P.M."/>
            <person name="Henrissat B."/>
            <person name="Martin F."/>
            <person name="Thomas P.D."/>
            <person name="Tyler B.M."/>
            <person name="De Vries R.P."/>
            <person name="Kamoun S."/>
            <person name="Yandell M."/>
            <person name="Tisserat N."/>
            <person name="Buell C.R."/>
        </authorList>
    </citation>
    <scope>NUCLEOTIDE SEQUENCE</scope>
    <source>
        <strain evidence="4">DAOM:BR144</strain>
    </source>
</reference>
<dbReference type="PROSITE" id="PS50096">
    <property type="entry name" value="IQ"/>
    <property type="match status" value="6"/>
</dbReference>
<sequence>MQSNEMNNMMLTVEAAWLCAAELDAEREEMERLEVLARRRRREIRSKYELESTSTQLDAELKRFQLDWRKKAAREDQARALQALPGASTHSLESRNQLASPPPPSIGAAAKAERETKALQKQKQVASIYARENMRLAALMRDKTLPERVKKKKRRPRIVDDLLTLEKRYAVSALRLQQWWRSHLRRTFWKTYFVQVKACIQIQRVARGTLCREWLKRWHINRTYRVTRIQAAFRGHYMRKVIESWKKWEHVNIAKIQAIIRGHFGRRYFKRKKQCVAALHIQMLWRGYASRKQSDLLWLAHKAVNLQRLIRGVLSRKSTQRRLVRYKAAAVQIQRIFRGMQARMVISKILWDRETKNRQEWMRVLEVEEEWYRVQLDKLQRRLERLQLYQEVCELEEQYFRQHERISDMESIYLDMQTQRLRVSPRAIEQGWVEEMEEKMKIQRAKITEMKLDTIFKVGLAFKQKEIQLLDYRSRIQNLEEKRQQFEIWREEEFLDYWEPAASILQRECHFQHKHKLIEKKKCIADQRRRWRIQRYHTSGKPDTRWRFSRWSNEVLEEAKKREVFCVANADLLAIIQSKWRKQLEGAGRPRSDDMDTTLREVNDLANQVSLVATEAQIEQTKAIFDPVFADIERSAIMREKC</sequence>
<dbReference type="Gene3D" id="1.20.5.190">
    <property type="match status" value="2"/>
</dbReference>
<evidence type="ECO:0000313" key="3">
    <source>
        <dbReference type="EnsemblProtists" id="PYU1_T013634"/>
    </source>
</evidence>
<dbReference type="Proteomes" id="UP000019132">
    <property type="component" value="Unassembled WGS sequence"/>
</dbReference>
<feature type="compositionally biased region" description="Polar residues" evidence="2">
    <location>
        <begin position="88"/>
        <end position="98"/>
    </location>
</feature>
<dbReference type="SMART" id="SM00015">
    <property type="entry name" value="IQ"/>
    <property type="match status" value="6"/>
</dbReference>
<organism evidence="3 4">
    <name type="scientific">Globisporangium ultimum (strain ATCC 200006 / CBS 805.95 / DAOM BR144)</name>
    <name type="common">Pythium ultimum</name>
    <dbReference type="NCBI Taxonomy" id="431595"/>
    <lineage>
        <taxon>Eukaryota</taxon>
        <taxon>Sar</taxon>
        <taxon>Stramenopiles</taxon>
        <taxon>Oomycota</taxon>
        <taxon>Peronosporomycetes</taxon>
        <taxon>Pythiales</taxon>
        <taxon>Pythiaceae</taxon>
        <taxon>Globisporangium</taxon>
    </lineage>
</organism>
<dbReference type="EMBL" id="GL376597">
    <property type="status" value="NOT_ANNOTATED_CDS"/>
    <property type="molecule type" value="Genomic_DNA"/>
</dbReference>
<keyword evidence="1" id="KW-0175">Coiled coil</keyword>
<dbReference type="EnsemblProtists" id="PYU1_T013634">
    <property type="protein sequence ID" value="PYU1_T013634"/>
    <property type="gene ID" value="PYU1_G013605"/>
</dbReference>
<evidence type="ECO:0000256" key="2">
    <source>
        <dbReference type="SAM" id="MobiDB-lite"/>
    </source>
</evidence>
<dbReference type="STRING" id="431595.K3X8T5"/>
<evidence type="ECO:0000313" key="4">
    <source>
        <dbReference type="Proteomes" id="UP000019132"/>
    </source>
</evidence>
<feature type="region of interest" description="Disordered" evidence="2">
    <location>
        <begin position="84"/>
        <end position="108"/>
    </location>
</feature>
<proteinExistence type="predicted"/>
<reference evidence="3" key="3">
    <citation type="submission" date="2015-02" db="UniProtKB">
        <authorList>
            <consortium name="EnsemblProtists"/>
        </authorList>
    </citation>
    <scope>IDENTIFICATION</scope>
    <source>
        <strain evidence="3">DAOM BR144</strain>
    </source>
</reference>
<dbReference type="AlphaFoldDB" id="K3X8T5"/>
<name>K3X8T5_GLOUD</name>
<dbReference type="Pfam" id="PF00612">
    <property type="entry name" value="IQ"/>
    <property type="match status" value="5"/>
</dbReference>